<evidence type="ECO:0000256" key="1">
    <source>
        <dbReference type="SAM" id="MobiDB-lite"/>
    </source>
</evidence>
<keyword evidence="3" id="KW-1185">Reference proteome</keyword>
<evidence type="ECO:0000313" key="2">
    <source>
        <dbReference type="EMBL" id="MCI12687.1"/>
    </source>
</evidence>
<dbReference type="PANTHER" id="PTHR33067">
    <property type="entry name" value="RNA-DIRECTED DNA POLYMERASE-RELATED"/>
    <property type="match status" value="1"/>
</dbReference>
<protein>
    <submittedName>
        <fullName evidence="2">Uncharacterized protein</fullName>
    </submittedName>
</protein>
<sequence length="219" mass="24888">FPEECRNILDFILEASECHNRPEYEACEFFSEFIRRPRGHSSFTEVWVEFVKEKDLKIQEGASTKSVTTQIELDPLGNKGEDSEVDKVVETPRSEEGIHKEDEEPSQTKETDLERFMETLKKLEASSLEDKQQPDDYIFVTEECSAILTKKPQQKRDDPRSLPIPCSIGEVTIEGALCDLDSNINLMTFSLASRLVANIGELKTTPKTLILADRSEICP</sequence>
<dbReference type="PANTHER" id="PTHR33067:SF9">
    <property type="entry name" value="RNA-DIRECTED DNA POLYMERASE"/>
    <property type="match status" value="1"/>
</dbReference>
<reference evidence="2 3" key="1">
    <citation type="journal article" date="2018" name="Front. Plant Sci.">
        <title>Red Clover (Trifolium pratense) and Zigzag Clover (T. medium) - A Picture of Genomic Similarities and Differences.</title>
        <authorList>
            <person name="Dluhosova J."/>
            <person name="Istvanek J."/>
            <person name="Nedelnik J."/>
            <person name="Repkova J."/>
        </authorList>
    </citation>
    <scope>NUCLEOTIDE SEQUENCE [LARGE SCALE GENOMIC DNA]</scope>
    <source>
        <strain evidence="3">cv. 10/8</strain>
        <tissue evidence="2">Leaf</tissue>
    </source>
</reference>
<feature type="region of interest" description="Disordered" evidence="1">
    <location>
        <begin position="73"/>
        <end position="111"/>
    </location>
</feature>
<organism evidence="2 3">
    <name type="scientific">Trifolium medium</name>
    <dbReference type="NCBI Taxonomy" id="97028"/>
    <lineage>
        <taxon>Eukaryota</taxon>
        <taxon>Viridiplantae</taxon>
        <taxon>Streptophyta</taxon>
        <taxon>Embryophyta</taxon>
        <taxon>Tracheophyta</taxon>
        <taxon>Spermatophyta</taxon>
        <taxon>Magnoliopsida</taxon>
        <taxon>eudicotyledons</taxon>
        <taxon>Gunneridae</taxon>
        <taxon>Pentapetalae</taxon>
        <taxon>rosids</taxon>
        <taxon>fabids</taxon>
        <taxon>Fabales</taxon>
        <taxon>Fabaceae</taxon>
        <taxon>Papilionoideae</taxon>
        <taxon>50 kb inversion clade</taxon>
        <taxon>NPAAA clade</taxon>
        <taxon>Hologalegina</taxon>
        <taxon>IRL clade</taxon>
        <taxon>Trifolieae</taxon>
        <taxon>Trifolium</taxon>
    </lineage>
</organism>
<name>A0A392PM26_9FABA</name>
<accession>A0A392PM26</accession>
<feature type="compositionally biased region" description="Basic and acidic residues" evidence="1">
    <location>
        <begin position="79"/>
        <end position="111"/>
    </location>
</feature>
<feature type="non-terminal residue" evidence="2">
    <location>
        <position position="1"/>
    </location>
</feature>
<dbReference type="Proteomes" id="UP000265520">
    <property type="component" value="Unassembled WGS sequence"/>
</dbReference>
<proteinExistence type="predicted"/>
<comment type="caution">
    <text evidence="2">The sequence shown here is derived from an EMBL/GenBank/DDBJ whole genome shotgun (WGS) entry which is preliminary data.</text>
</comment>
<evidence type="ECO:0000313" key="3">
    <source>
        <dbReference type="Proteomes" id="UP000265520"/>
    </source>
</evidence>
<dbReference type="AlphaFoldDB" id="A0A392PM26"/>
<dbReference type="EMBL" id="LXQA010085157">
    <property type="protein sequence ID" value="MCI12687.1"/>
    <property type="molecule type" value="Genomic_DNA"/>
</dbReference>